<evidence type="ECO:0000313" key="4">
    <source>
        <dbReference type="Proteomes" id="UP000597507"/>
    </source>
</evidence>
<accession>A0A8J2ZF68</accession>
<dbReference type="InterPro" id="IPR036390">
    <property type="entry name" value="WH_DNA-bd_sf"/>
</dbReference>
<evidence type="ECO:0000313" key="3">
    <source>
        <dbReference type="EMBL" id="GGG50796.1"/>
    </source>
</evidence>
<feature type="region of interest" description="Disordered" evidence="1">
    <location>
        <begin position="45"/>
        <end position="67"/>
    </location>
</feature>
<dbReference type="Proteomes" id="UP000597507">
    <property type="component" value="Unassembled WGS sequence"/>
</dbReference>
<organism evidence="3 4">
    <name type="scientific">Caldovatus sediminis</name>
    <dbReference type="NCBI Taxonomy" id="2041189"/>
    <lineage>
        <taxon>Bacteria</taxon>
        <taxon>Pseudomonadati</taxon>
        <taxon>Pseudomonadota</taxon>
        <taxon>Alphaproteobacteria</taxon>
        <taxon>Acetobacterales</taxon>
        <taxon>Roseomonadaceae</taxon>
        <taxon>Caldovatus</taxon>
    </lineage>
</organism>
<evidence type="ECO:0000256" key="1">
    <source>
        <dbReference type="SAM" id="MobiDB-lite"/>
    </source>
</evidence>
<dbReference type="EMBL" id="BMKS01000023">
    <property type="protein sequence ID" value="GGG50796.1"/>
    <property type="molecule type" value="Genomic_DNA"/>
</dbReference>
<dbReference type="SUPFAM" id="SSF55811">
    <property type="entry name" value="Nudix"/>
    <property type="match status" value="1"/>
</dbReference>
<comment type="caution">
    <text evidence="3">The sequence shown here is derived from an EMBL/GenBank/DDBJ whole genome shotgun (WGS) entry which is preliminary data.</text>
</comment>
<dbReference type="RefSeq" id="WP_373285239.1">
    <property type="nucleotide sequence ID" value="NZ_BMKS01000023.1"/>
</dbReference>
<dbReference type="InterPro" id="IPR011213">
    <property type="entry name" value="NMN_biosyn"/>
</dbReference>
<name>A0A8J2ZF68_9PROT</name>
<gene>
    <name evidence="3" type="ORF">GCM10010964_42600</name>
</gene>
<sequence length="381" mass="41810">MTDGGTLFLLDDPARGAERCHGALRLAGPPLERAPGAVAATAAACHEDPGPPVASGQGHPSRSRPLSAVPAAPAQSIEVELIAVLVAVAEDEPRVLTIRDGALLPSGPFETGHRSLQAGLRAWVERQTGHPLGYVEQLYTFADRDRSAEDAARRFVSISYLALTRQAARAAGQHDASWRSWYRYFPWEDWRDGPPPMVAKAIAPALRTWAAAASEPALRRERQRRARIAFALGGLPWNEELVLQRYELLFEAGLVPEAIRRRGGDGAEALPGAPMLHDHRRILATAIARLRAKIKYRPVVFELMPESFTLLQLQRTVEALAGLRLHKQNFRRLIEQQALVEETGEVATETGGRPAKLFRFRPQVLHERAAAGTKLPLARGV</sequence>
<dbReference type="InterPro" id="IPR036388">
    <property type="entry name" value="WH-like_DNA-bd_sf"/>
</dbReference>
<feature type="domain" description="NrtR DNA-binding winged helix" evidence="2">
    <location>
        <begin position="300"/>
        <end position="360"/>
    </location>
</feature>
<evidence type="ECO:0000259" key="2">
    <source>
        <dbReference type="Pfam" id="PF21906"/>
    </source>
</evidence>
<dbReference type="PIRSF" id="PIRSF019423">
    <property type="entry name" value="NMN_biosyn"/>
    <property type="match status" value="1"/>
</dbReference>
<keyword evidence="4" id="KW-1185">Reference proteome</keyword>
<proteinExistence type="predicted"/>
<dbReference type="Gene3D" id="1.10.10.10">
    <property type="entry name" value="Winged helix-like DNA-binding domain superfamily/Winged helix DNA-binding domain"/>
    <property type="match status" value="1"/>
</dbReference>
<dbReference type="InterPro" id="IPR054105">
    <property type="entry name" value="WHD_NrtR"/>
</dbReference>
<protein>
    <recommendedName>
        <fullName evidence="2">NrtR DNA-binding winged helix domain-containing protein</fullName>
    </recommendedName>
</protein>
<dbReference type="Pfam" id="PF21906">
    <property type="entry name" value="WHD_NrtR"/>
    <property type="match status" value="1"/>
</dbReference>
<dbReference type="SUPFAM" id="SSF46785">
    <property type="entry name" value="Winged helix' DNA-binding domain"/>
    <property type="match status" value="1"/>
</dbReference>
<dbReference type="CDD" id="cd18873">
    <property type="entry name" value="NUDIX_NadM_like"/>
    <property type="match status" value="1"/>
</dbReference>
<dbReference type="AlphaFoldDB" id="A0A8J2ZF68"/>
<dbReference type="InterPro" id="IPR015797">
    <property type="entry name" value="NUDIX_hydrolase-like_dom_sf"/>
</dbReference>
<reference evidence="3 4" key="1">
    <citation type="journal article" date="2014" name="Int. J. Syst. Evol. Microbiol.">
        <title>Complete genome sequence of Corynebacterium casei LMG S-19264T (=DSM 44701T), isolated from a smear-ripened cheese.</title>
        <authorList>
            <consortium name="US DOE Joint Genome Institute (JGI-PGF)"/>
            <person name="Walter F."/>
            <person name="Albersmeier A."/>
            <person name="Kalinowski J."/>
            <person name="Ruckert C."/>
        </authorList>
    </citation>
    <scope>NUCLEOTIDE SEQUENCE [LARGE SCALE GENOMIC DNA]</scope>
    <source>
        <strain evidence="3 4">CGMCC 1.16330</strain>
    </source>
</reference>
<dbReference type="Gene3D" id="3.90.79.10">
    <property type="entry name" value="Nucleoside Triphosphate Pyrophosphohydrolase"/>
    <property type="match status" value="1"/>
</dbReference>